<protein>
    <submittedName>
        <fullName evidence="1">Uncharacterized protein</fullName>
    </submittedName>
</protein>
<proteinExistence type="predicted"/>
<reference evidence="2" key="1">
    <citation type="journal article" date="2019" name="Int. J. Syst. Evol. Microbiol.">
        <title>The Global Catalogue of Microorganisms (GCM) 10K type strain sequencing project: providing services to taxonomists for standard genome sequencing and annotation.</title>
        <authorList>
            <consortium name="The Broad Institute Genomics Platform"/>
            <consortium name="The Broad Institute Genome Sequencing Center for Infectious Disease"/>
            <person name="Wu L."/>
            <person name="Ma J."/>
        </authorList>
    </citation>
    <scope>NUCLEOTIDE SEQUENCE [LARGE SCALE GENOMIC DNA]</scope>
    <source>
        <strain evidence="2">KCTC 42586</strain>
    </source>
</reference>
<gene>
    <name evidence="1" type="ORF">ACFPQ9_33895</name>
</gene>
<keyword evidence="2" id="KW-1185">Reference proteome</keyword>
<comment type="caution">
    <text evidence="1">The sequence shown here is derived from an EMBL/GenBank/DDBJ whole genome shotgun (WGS) entry which is preliminary data.</text>
</comment>
<dbReference type="EMBL" id="JBHSKM010000028">
    <property type="protein sequence ID" value="MFC5218852.1"/>
    <property type="molecule type" value="Genomic_DNA"/>
</dbReference>
<evidence type="ECO:0000313" key="2">
    <source>
        <dbReference type="Proteomes" id="UP001596263"/>
    </source>
</evidence>
<dbReference type="Proteomes" id="UP001596263">
    <property type="component" value="Unassembled WGS sequence"/>
</dbReference>
<evidence type="ECO:0000313" key="1">
    <source>
        <dbReference type="EMBL" id="MFC5218852.1"/>
    </source>
</evidence>
<dbReference type="RefSeq" id="WP_380862258.1">
    <property type="nucleotide sequence ID" value="NZ_JBHSKM010000028.1"/>
</dbReference>
<accession>A0ABW0CVE4</accession>
<organism evidence="1 2">
    <name type="scientific">Streptomyces coerulescens</name>
    <dbReference type="NCBI Taxonomy" id="29304"/>
    <lineage>
        <taxon>Bacteria</taxon>
        <taxon>Bacillati</taxon>
        <taxon>Actinomycetota</taxon>
        <taxon>Actinomycetes</taxon>
        <taxon>Kitasatosporales</taxon>
        <taxon>Streptomycetaceae</taxon>
        <taxon>Streptomyces</taxon>
    </lineage>
</organism>
<sequence>MRLARLDSEAHETHCSSATRSAIDSRTRRAVPRLELCSHTHSRASLLIGRSR</sequence>
<name>A0ABW0CVE4_STRCD</name>